<evidence type="ECO:0000256" key="7">
    <source>
        <dbReference type="RuleBase" id="RU000682"/>
    </source>
</evidence>
<feature type="region of interest" description="Disordered" evidence="8">
    <location>
        <begin position="285"/>
        <end position="348"/>
    </location>
</feature>
<dbReference type="PROSITE" id="PS00027">
    <property type="entry name" value="HOMEOBOX_1"/>
    <property type="match status" value="1"/>
</dbReference>
<dbReference type="OMA" id="VHHGGPF"/>
<dbReference type="GO" id="GO:0000978">
    <property type="term" value="F:RNA polymerase II cis-regulatory region sequence-specific DNA binding"/>
    <property type="evidence" value="ECO:0007669"/>
    <property type="project" value="TreeGrafter"/>
</dbReference>
<evidence type="ECO:0000256" key="2">
    <source>
        <dbReference type="ARBA" id="ARBA00022473"/>
    </source>
</evidence>
<evidence type="ECO:0000256" key="4">
    <source>
        <dbReference type="ARBA" id="ARBA00023155"/>
    </source>
</evidence>
<gene>
    <name evidence="10" type="ORF">CAPTEDRAFT_167382</name>
</gene>
<evidence type="ECO:0000256" key="6">
    <source>
        <dbReference type="PROSITE-ProRule" id="PRU00108"/>
    </source>
</evidence>
<dbReference type="InterPro" id="IPR017970">
    <property type="entry name" value="Homeobox_CS"/>
</dbReference>
<accession>R7TNC9</accession>
<dbReference type="PROSITE" id="PS50071">
    <property type="entry name" value="HOMEOBOX_2"/>
    <property type="match status" value="1"/>
</dbReference>
<dbReference type="Pfam" id="PF00046">
    <property type="entry name" value="Homeodomain"/>
    <property type="match status" value="1"/>
</dbReference>
<organism evidence="10">
    <name type="scientific">Capitella teleta</name>
    <name type="common">Polychaete worm</name>
    <dbReference type="NCBI Taxonomy" id="283909"/>
    <lineage>
        <taxon>Eukaryota</taxon>
        <taxon>Metazoa</taxon>
        <taxon>Spiralia</taxon>
        <taxon>Lophotrochozoa</taxon>
        <taxon>Annelida</taxon>
        <taxon>Polychaeta</taxon>
        <taxon>Sedentaria</taxon>
        <taxon>Scolecida</taxon>
        <taxon>Capitellidae</taxon>
        <taxon>Capitella</taxon>
    </lineage>
</organism>
<dbReference type="Proteomes" id="UP000014760">
    <property type="component" value="Unassembled WGS sequence"/>
</dbReference>
<evidence type="ECO:0000256" key="5">
    <source>
        <dbReference type="ARBA" id="ARBA00023242"/>
    </source>
</evidence>
<protein>
    <recommendedName>
        <fullName evidence="9">Homeobox domain-containing protein</fullName>
    </recommendedName>
</protein>
<dbReference type="Gene3D" id="1.10.10.60">
    <property type="entry name" value="Homeodomain-like"/>
    <property type="match status" value="1"/>
</dbReference>
<feature type="compositionally biased region" description="Polar residues" evidence="8">
    <location>
        <begin position="401"/>
        <end position="422"/>
    </location>
</feature>
<evidence type="ECO:0000313" key="10">
    <source>
        <dbReference type="EMBL" id="ELT92585.1"/>
    </source>
</evidence>
<dbReference type="GO" id="GO:0000981">
    <property type="term" value="F:DNA-binding transcription factor activity, RNA polymerase II-specific"/>
    <property type="evidence" value="ECO:0007669"/>
    <property type="project" value="InterPro"/>
</dbReference>
<evidence type="ECO:0000313" key="12">
    <source>
        <dbReference type="Proteomes" id="UP000014760"/>
    </source>
</evidence>
<dbReference type="CDD" id="cd00086">
    <property type="entry name" value="homeodomain"/>
    <property type="match status" value="1"/>
</dbReference>
<feature type="region of interest" description="Disordered" evidence="8">
    <location>
        <begin position="399"/>
        <end position="476"/>
    </location>
</feature>
<keyword evidence="3 6" id="KW-0238">DNA-binding</keyword>
<dbReference type="PANTHER" id="PTHR45793:SF5">
    <property type="entry name" value="HOMEOTIC PROTEIN OCELLILESS"/>
    <property type="match status" value="1"/>
</dbReference>
<dbReference type="GO" id="GO:0005634">
    <property type="term" value="C:nucleus"/>
    <property type="evidence" value="ECO:0007669"/>
    <property type="project" value="UniProtKB-SubCell"/>
</dbReference>
<feature type="compositionally biased region" description="Polar residues" evidence="8">
    <location>
        <begin position="296"/>
        <end position="321"/>
    </location>
</feature>
<keyword evidence="12" id="KW-1185">Reference proteome</keyword>
<reference evidence="12" key="1">
    <citation type="submission" date="2012-12" db="EMBL/GenBank/DDBJ databases">
        <authorList>
            <person name="Hellsten U."/>
            <person name="Grimwood J."/>
            <person name="Chapman J.A."/>
            <person name="Shapiro H."/>
            <person name="Aerts A."/>
            <person name="Otillar R.P."/>
            <person name="Terry A.Y."/>
            <person name="Boore J.L."/>
            <person name="Simakov O."/>
            <person name="Marletaz F."/>
            <person name="Cho S.-J."/>
            <person name="Edsinger-Gonzales E."/>
            <person name="Havlak P."/>
            <person name="Kuo D.-H."/>
            <person name="Larsson T."/>
            <person name="Lv J."/>
            <person name="Arendt D."/>
            <person name="Savage R."/>
            <person name="Osoegawa K."/>
            <person name="de Jong P."/>
            <person name="Lindberg D.R."/>
            <person name="Seaver E.C."/>
            <person name="Weisblat D.A."/>
            <person name="Putnam N.H."/>
            <person name="Grigoriev I.V."/>
            <person name="Rokhsar D.S."/>
        </authorList>
    </citation>
    <scope>NUCLEOTIDE SEQUENCE</scope>
    <source>
        <strain evidence="12">I ESC-2004</strain>
    </source>
</reference>
<evidence type="ECO:0000313" key="11">
    <source>
        <dbReference type="EnsemblMetazoa" id="CapteP167382"/>
    </source>
</evidence>
<evidence type="ECO:0000256" key="8">
    <source>
        <dbReference type="SAM" id="MobiDB-lite"/>
    </source>
</evidence>
<sequence>MYSTEPTQLNLRHLEQQRDYAAVTSSYDHYNPVSTGMTSFTKDPFAKYIKSESGNEQDNQLPVVYSNDGQNLGLYNQSVAQPDHGDASKLHSMATHMSNQKAMVPPYQQPWQGTAGPAVQVAGQLPGFGGHGIPPPAHANLRGYGMDATGTGQLYTELQTNPYPSLQGFATKSPAASCSLPGYSAPAVTLPGTTTASSASSSAGIGDQFGNKYSPLNPSLQEMDAERTIRRARRNRTCFTRQQLEALEEVFGEHRYPDVYRREELANQLELKEEVVRVWFKNRRAKVKRESKDPQHQLSRTPSFPSPSNYSSATQTRSQSMPVRFYPSSYPNPQAAPTPSPDTTSKMLPAANTGLETYYPYAHRMSQQSSVPGADMAVPLPMPAMEGPRASEVISFLHNPDVNNSDMHGNDQMDSQESASNSDESEIDETDVSALENNNNDDKALLSLQTIDPIEHMDQEAAPQMQQTPSTNPCDQ</sequence>
<dbReference type="EnsemblMetazoa" id="CapteT167382">
    <property type="protein sequence ID" value="CapteP167382"/>
    <property type="gene ID" value="CapteG167382"/>
</dbReference>
<name>R7TNC9_CAPTE</name>
<keyword evidence="5 6" id="KW-0539">Nucleus</keyword>
<dbReference type="InterPro" id="IPR001356">
    <property type="entry name" value="HD"/>
</dbReference>
<dbReference type="AlphaFoldDB" id="R7TNC9"/>
<keyword evidence="2" id="KW-0217">Developmental protein</keyword>
<keyword evidence="4 6" id="KW-0371">Homeobox</keyword>
<evidence type="ECO:0000259" key="9">
    <source>
        <dbReference type="PROSITE" id="PS50071"/>
    </source>
</evidence>
<dbReference type="EMBL" id="AMQN01002815">
    <property type="status" value="NOT_ANNOTATED_CDS"/>
    <property type="molecule type" value="Genomic_DNA"/>
</dbReference>
<dbReference type="EMBL" id="KB310082">
    <property type="protein sequence ID" value="ELT92585.1"/>
    <property type="molecule type" value="Genomic_DNA"/>
</dbReference>
<dbReference type="STRING" id="283909.R7TNC9"/>
<proteinExistence type="predicted"/>
<dbReference type="SUPFAM" id="SSF46689">
    <property type="entry name" value="Homeodomain-like"/>
    <property type="match status" value="1"/>
</dbReference>
<comment type="subcellular location">
    <subcellularLocation>
        <location evidence="1 6 7">Nucleus</location>
    </subcellularLocation>
</comment>
<evidence type="ECO:0000256" key="1">
    <source>
        <dbReference type="ARBA" id="ARBA00004123"/>
    </source>
</evidence>
<dbReference type="HOGENOM" id="CLU_573967_0_0_1"/>
<dbReference type="PANTHER" id="PTHR45793">
    <property type="entry name" value="HOMEOBOX PROTEIN"/>
    <property type="match status" value="1"/>
</dbReference>
<feature type="compositionally biased region" description="Polar residues" evidence="8">
    <location>
        <begin position="464"/>
        <end position="476"/>
    </location>
</feature>
<dbReference type="InterPro" id="IPR009057">
    <property type="entry name" value="Homeodomain-like_sf"/>
</dbReference>
<reference evidence="11" key="3">
    <citation type="submission" date="2015-06" db="UniProtKB">
        <authorList>
            <consortium name="EnsemblMetazoa"/>
        </authorList>
    </citation>
    <scope>IDENTIFICATION</scope>
</reference>
<dbReference type="OrthoDB" id="6159439at2759"/>
<reference evidence="10 12" key="2">
    <citation type="journal article" date="2013" name="Nature">
        <title>Insights into bilaterian evolution from three spiralian genomes.</title>
        <authorList>
            <person name="Simakov O."/>
            <person name="Marletaz F."/>
            <person name="Cho S.J."/>
            <person name="Edsinger-Gonzales E."/>
            <person name="Havlak P."/>
            <person name="Hellsten U."/>
            <person name="Kuo D.H."/>
            <person name="Larsson T."/>
            <person name="Lv J."/>
            <person name="Arendt D."/>
            <person name="Savage R."/>
            <person name="Osoegawa K."/>
            <person name="de Jong P."/>
            <person name="Grimwood J."/>
            <person name="Chapman J.A."/>
            <person name="Shapiro H."/>
            <person name="Aerts A."/>
            <person name="Otillar R.P."/>
            <person name="Terry A.Y."/>
            <person name="Boore J.L."/>
            <person name="Grigoriev I.V."/>
            <person name="Lindberg D.R."/>
            <person name="Seaver E.C."/>
            <person name="Weisblat D.A."/>
            <person name="Putnam N.H."/>
            <person name="Rokhsar D.S."/>
        </authorList>
    </citation>
    <scope>NUCLEOTIDE SEQUENCE</scope>
    <source>
        <strain evidence="10 12">I ESC-2004</strain>
    </source>
</reference>
<evidence type="ECO:0000256" key="3">
    <source>
        <dbReference type="ARBA" id="ARBA00023125"/>
    </source>
</evidence>
<feature type="domain" description="Homeobox" evidence="9">
    <location>
        <begin position="230"/>
        <end position="290"/>
    </location>
</feature>
<dbReference type="SMART" id="SM00389">
    <property type="entry name" value="HOX"/>
    <property type="match status" value="1"/>
</dbReference>
<feature type="DNA-binding region" description="Homeobox" evidence="6">
    <location>
        <begin position="232"/>
        <end position="291"/>
    </location>
</feature>